<protein>
    <submittedName>
        <fullName evidence="1">Uncharacterized protein</fullName>
    </submittedName>
</protein>
<sequence>MALPEKLTAVHQYVLEQRLGHKVDQKTSDFITFVVDELEYVWWNHAESDPELMDLWVMLDCGDAATAHACAVALNDDGPRGVKAMVSGDALRVCCQWFEAPPDVVPTIEQLVAVLPRAIRLLRRAALMALEIASVQQVTDVGDISWDGPEST</sequence>
<dbReference type="EMBL" id="SDWV01000021">
    <property type="protein sequence ID" value="RYC05732.1"/>
    <property type="molecule type" value="Genomic_DNA"/>
</dbReference>
<name>A0A4Q2SJZ0_9ACTN</name>
<accession>A0A4Q2SJZ0</accession>
<dbReference type="AlphaFoldDB" id="A0A4Q2SJZ0"/>
<evidence type="ECO:0000313" key="1">
    <source>
        <dbReference type="EMBL" id="RYC05732.1"/>
    </source>
</evidence>
<reference evidence="1 2" key="1">
    <citation type="submission" date="2019-01" db="EMBL/GenBank/DDBJ databases">
        <title>Novel species of Nocardioides.</title>
        <authorList>
            <person name="Liu Q."/>
            <person name="X Y.-H."/>
        </authorList>
    </citation>
    <scope>NUCLEOTIDE SEQUENCE [LARGE SCALE GENOMIC DNA]</scope>
    <source>
        <strain evidence="1 2">HLT2-9</strain>
    </source>
</reference>
<evidence type="ECO:0000313" key="2">
    <source>
        <dbReference type="Proteomes" id="UP000291101"/>
    </source>
</evidence>
<dbReference type="RefSeq" id="WP_129428223.1">
    <property type="nucleotide sequence ID" value="NZ_SDWV01000021.1"/>
</dbReference>
<comment type="caution">
    <text evidence="1">The sequence shown here is derived from an EMBL/GenBank/DDBJ whole genome shotgun (WGS) entry which is preliminary data.</text>
</comment>
<dbReference type="Proteomes" id="UP000291101">
    <property type="component" value="Unassembled WGS sequence"/>
</dbReference>
<gene>
    <name evidence="1" type="ORF">EUA94_17685</name>
</gene>
<organism evidence="1 2">
    <name type="scientific">Nocardioides zhouii</name>
    <dbReference type="NCBI Taxonomy" id="1168729"/>
    <lineage>
        <taxon>Bacteria</taxon>
        <taxon>Bacillati</taxon>
        <taxon>Actinomycetota</taxon>
        <taxon>Actinomycetes</taxon>
        <taxon>Propionibacteriales</taxon>
        <taxon>Nocardioidaceae</taxon>
        <taxon>Nocardioides</taxon>
    </lineage>
</organism>
<keyword evidence="2" id="KW-1185">Reference proteome</keyword>
<proteinExistence type="predicted"/>